<name>A0ABR1XNB9_9PEZI</name>
<evidence type="ECO:0000313" key="2">
    <source>
        <dbReference type="EMBL" id="KAK8161657.1"/>
    </source>
</evidence>
<protein>
    <submittedName>
        <fullName evidence="2">Uncharacterized protein</fullName>
    </submittedName>
</protein>
<keyword evidence="3" id="KW-1185">Reference proteome</keyword>
<dbReference type="EMBL" id="JBBWUH010000007">
    <property type="protein sequence ID" value="KAK8161657.1"/>
    <property type="molecule type" value="Genomic_DNA"/>
</dbReference>
<feature type="compositionally biased region" description="Basic residues" evidence="1">
    <location>
        <begin position="16"/>
        <end position="25"/>
    </location>
</feature>
<organism evidence="2 3">
    <name type="scientific">Phyllosticta citrichinensis</name>
    <dbReference type="NCBI Taxonomy" id="1130410"/>
    <lineage>
        <taxon>Eukaryota</taxon>
        <taxon>Fungi</taxon>
        <taxon>Dikarya</taxon>
        <taxon>Ascomycota</taxon>
        <taxon>Pezizomycotina</taxon>
        <taxon>Dothideomycetes</taxon>
        <taxon>Dothideomycetes incertae sedis</taxon>
        <taxon>Botryosphaeriales</taxon>
        <taxon>Phyllostictaceae</taxon>
        <taxon>Phyllosticta</taxon>
    </lineage>
</organism>
<proteinExistence type="predicted"/>
<evidence type="ECO:0000313" key="3">
    <source>
        <dbReference type="Proteomes" id="UP001456524"/>
    </source>
</evidence>
<accession>A0ABR1XNB9</accession>
<feature type="region of interest" description="Disordered" evidence="1">
    <location>
        <begin position="157"/>
        <end position="193"/>
    </location>
</feature>
<dbReference type="Proteomes" id="UP001456524">
    <property type="component" value="Unassembled WGS sequence"/>
</dbReference>
<sequence length="246" mass="27116">MSLPRPPSHPNQSHLHTIHNYRRLPSRGMTPTRKNACLDVFLPLPLGILLGRGLAYPACLWSHPCSFSHASVSYLSSQNAVKTRNLLPCPWRLCISWRQRAGAGTAQRQVDNHCAMVAKQRALQKTDKQKSWLNVGCARVRPERLVLHSSGYTARTHAKRDALSGPKQSASRKAAFERKGQRPYPCSSARRYPSRPVPRCGGQPVHDCCSAQPLAASVRSACLSLQQLCVVGTARTCSAYIVHGHA</sequence>
<feature type="region of interest" description="Disordered" evidence="1">
    <location>
        <begin position="1"/>
        <end position="26"/>
    </location>
</feature>
<evidence type="ECO:0000256" key="1">
    <source>
        <dbReference type="SAM" id="MobiDB-lite"/>
    </source>
</evidence>
<gene>
    <name evidence="2" type="ORF">IWX90DRAFT_276197</name>
</gene>
<reference evidence="2 3" key="1">
    <citation type="journal article" date="2022" name="G3 (Bethesda)">
        <title>Enemy or ally: a genomic approach to elucidate the lifestyle of Phyllosticta citrichinaensis.</title>
        <authorList>
            <person name="Buijs V.A."/>
            <person name="Groenewald J.Z."/>
            <person name="Haridas S."/>
            <person name="LaButti K.M."/>
            <person name="Lipzen A."/>
            <person name="Martin F.M."/>
            <person name="Barry K."/>
            <person name="Grigoriev I.V."/>
            <person name="Crous P.W."/>
            <person name="Seidl M.F."/>
        </authorList>
    </citation>
    <scope>NUCLEOTIDE SEQUENCE [LARGE SCALE GENOMIC DNA]</scope>
    <source>
        <strain evidence="2 3">CBS 129764</strain>
    </source>
</reference>
<comment type="caution">
    <text evidence="2">The sequence shown here is derived from an EMBL/GenBank/DDBJ whole genome shotgun (WGS) entry which is preliminary data.</text>
</comment>